<dbReference type="Pfam" id="PF04306">
    <property type="entry name" value="DUF456"/>
    <property type="match status" value="1"/>
</dbReference>
<reference evidence="2 3" key="1">
    <citation type="journal article" date="2016" name="Nat. Commun.">
        <title>Thousands of microbial genomes shed light on interconnected biogeochemical processes in an aquifer system.</title>
        <authorList>
            <person name="Anantharaman K."/>
            <person name="Brown C.T."/>
            <person name="Hug L.A."/>
            <person name="Sharon I."/>
            <person name="Castelle C.J."/>
            <person name="Probst A.J."/>
            <person name="Thomas B.C."/>
            <person name="Singh A."/>
            <person name="Wilkins M.J."/>
            <person name="Karaoz U."/>
            <person name="Brodie E.L."/>
            <person name="Williams K.H."/>
            <person name="Hubbard S.S."/>
            <person name="Banfield J.F."/>
        </authorList>
    </citation>
    <scope>NUCLEOTIDE SEQUENCE [LARGE SCALE GENOMIC DNA]</scope>
</reference>
<evidence type="ECO:0000313" key="2">
    <source>
        <dbReference type="EMBL" id="OHA44250.1"/>
    </source>
</evidence>
<gene>
    <name evidence="2" type="ORF">A3G03_02860</name>
</gene>
<comment type="caution">
    <text evidence="2">The sequence shown here is derived from an EMBL/GenBank/DDBJ whole genome shotgun (WGS) entry which is preliminary data.</text>
</comment>
<name>A0A1G2P7G8_9BACT</name>
<feature type="transmembrane region" description="Helical" evidence="1">
    <location>
        <begin position="54"/>
        <end position="78"/>
    </location>
</feature>
<dbReference type="PANTHER" id="PTHR39165">
    <property type="entry name" value="IG HYPOTHETICAL 17883"/>
    <property type="match status" value="1"/>
</dbReference>
<feature type="transmembrane region" description="Helical" evidence="1">
    <location>
        <begin position="29"/>
        <end position="45"/>
    </location>
</feature>
<keyword evidence="1" id="KW-0812">Transmembrane</keyword>
<keyword evidence="1" id="KW-0472">Membrane</keyword>
<proteinExistence type="predicted"/>
<dbReference type="AlphaFoldDB" id="A0A1G2P7G8"/>
<dbReference type="Proteomes" id="UP000176355">
    <property type="component" value="Unassembled WGS sequence"/>
</dbReference>
<keyword evidence="1" id="KW-1133">Transmembrane helix</keyword>
<dbReference type="InterPro" id="IPR007403">
    <property type="entry name" value="DUF456"/>
</dbReference>
<evidence type="ECO:0000256" key="1">
    <source>
        <dbReference type="SAM" id="Phobius"/>
    </source>
</evidence>
<accession>A0A1G2P7G8</accession>
<organism evidence="2 3">
    <name type="scientific">Candidatus Taylorbacteria bacterium RIFCSPLOWO2_12_FULL_44_15c</name>
    <dbReference type="NCBI Taxonomy" id="1802333"/>
    <lineage>
        <taxon>Bacteria</taxon>
        <taxon>Candidatus Tayloriibacteriota</taxon>
    </lineage>
</organism>
<feature type="transmembrane region" description="Helical" evidence="1">
    <location>
        <begin position="135"/>
        <end position="161"/>
    </location>
</feature>
<dbReference type="PANTHER" id="PTHR39165:SF1">
    <property type="entry name" value="DUF456 DOMAIN-CONTAINING PROTEIN"/>
    <property type="match status" value="1"/>
</dbReference>
<evidence type="ECO:0000313" key="3">
    <source>
        <dbReference type="Proteomes" id="UP000176355"/>
    </source>
</evidence>
<evidence type="ECO:0008006" key="4">
    <source>
        <dbReference type="Google" id="ProtNLM"/>
    </source>
</evidence>
<protein>
    <recommendedName>
        <fullName evidence="4">DUF456 domain-containing protein</fullName>
    </recommendedName>
</protein>
<feature type="transmembrane region" description="Helical" evidence="1">
    <location>
        <begin position="90"/>
        <end position="114"/>
    </location>
</feature>
<dbReference type="EMBL" id="MHSL01000007">
    <property type="protein sequence ID" value="OHA44250.1"/>
    <property type="molecule type" value="Genomic_DNA"/>
</dbReference>
<sequence>MSNSIIVVIFSLLMLPGLFFAFIPMLPSLGYMISLVLVYSLFFNSQNFLSGRELLVLAIVALVAFLTDYLSGALGAYFSGASKKSIVAGVAGLAIGLILFPPLGGFFGLFLAVFASEFYLNRDRQRALKAATGSVIGTTIGVAINIAIGLSFVVLFTLFALS</sequence>